<evidence type="ECO:0000313" key="4">
    <source>
        <dbReference type="Proteomes" id="UP000008983"/>
    </source>
</evidence>
<dbReference type="PANTHER" id="PTHR14463">
    <property type="entry name" value="LIPASE MATURATION FACTOR"/>
    <property type="match status" value="1"/>
</dbReference>
<keyword evidence="1" id="KW-0472">Membrane</keyword>
<keyword evidence="4" id="KW-1185">Reference proteome</keyword>
<feature type="transmembrane region" description="Helical" evidence="1">
    <location>
        <begin position="89"/>
        <end position="113"/>
    </location>
</feature>
<evidence type="ECO:0000313" key="3">
    <source>
        <dbReference type="EMBL" id="EGR32079.1"/>
    </source>
</evidence>
<sequence length="237" mass="28467">MGLFVIRSWIFKYIFTPVYKNNQYHVDELSSIIKDLLKWLTFRLNYASGILKLTHQCSTSQNLTALKFYIQSQPLPNTFSWYFYNLPEYVWKFFEAQTFINLVFFFCSILIYLPLKSVQFFGFLMILSQQIMIFLSGNYNFFNFLTILVSFSCIEDEYLNILINYKIQKLLGIKNVEQNKGKIRLSEILIMIFIVLIIHYMLFFKTIFYNEEIIISENIIRQIFVDGLLPLLIFYYH</sequence>
<dbReference type="RefSeq" id="XP_004035565.1">
    <property type="nucleotide sequence ID" value="XM_004035517.1"/>
</dbReference>
<feature type="transmembrane region" description="Helical" evidence="1">
    <location>
        <begin position="219"/>
        <end position="236"/>
    </location>
</feature>
<dbReference type="InParanoid" id="G0QRU5"/>
<gene>
    <name evidence="3" type="ORF">IMG5_097560</name>
</gene>
<dbReference type="InterPro" id="IPR009613">
    <property type="entry name" value="LMF"/>
</dbReference>
<protein>
    <submittedName>
        <fullName evidence="3">Lmf2 protein, putative</fullName>
        <ecNumber evidence="3">1.6.5.3</ecNumber>
    </submittedName>
</protein>
<accession>G0QRU5</accession>
<name>G0QRU5_ICHMU</name>
<dbReference type="EMBL" id="GL983799">
    <property type="protein sequence ID" value="EGR32079.1"/>
    <property type="molecule type" value="Genomic_DNA"/>
</dbReference>
<dbReference type="OrthoDB" id="434126at2759"/>
<keyword evidence="1" id="KW-1133">Transmembrane helix</keyword>
<dbReference type="Pfam" id="PF06762">
    <property type="entry name" value="LMF1"/>
    <property type="match status" value="1"/>
</dbReference>
<dbReference type="InterPro" id="IPR057434">
    <property type="entry name" value="LMF1/2_N"/>
</dbReference>
<dbReference type="GO" id="GO:0016491">
    <property type="term" value="F:oxidoreductase activity"/>
    <property type="evidence" value="ECO:0007669"/>
    <property type="project" value="UniProtKB-KW"/>
</dbReference>
<evidence type="ECO:0000259" key="2">
    <source>
        <dbReference type="Pfam" id="PF06762"/>
    </source>
</evidence>
<proteinExistence type="predicted"/>
<dbReference type="GO" id="GO:0051604">
    <property type="term" value="P:protein maturation"/>
    <property type="evidence" value="ECO:0007669"/>
    <property type="project" value="InterPro"/>
</dbReference>
<dbReference type="EC" id="1.6.5.3" evidence="3"/>
<dbReference type="GeneID" id="14908232"/>
<keyword evidence="3" id="KW-0560">Oxidoreductase</keyword>
<keyword evidence="1" id="KW-0812">Transmembrane</keyword>
<reference evidence="3 4" key="1">
    <citation type="submission" date="2011-07" db="EMBL/GenBank/DDBJ databases">
        <authorList>
            <person name="Coyne R."/>
            <person name="Brami D."/>
            <person name="Johnson J."/>
            <person name="Hostetler J."/>
            <person name="Hannick L."/>
            <person name="Clark T."/>
            <person name="Cassidy-Hanley D."/>
            <person name="Inman J."/>
        </authorList>
    </citation>
    <scope>NUCLEOTIDE SEQUENCE [LARGE SCALE GENOMIC DNA]</scope>
    <source>
        <strain evidence="3 4">G5</strain>
    </source>
</reference>
<dbReference type="STRING" id="857967.G0QRU5"/>
<dbReference type="GO" id="GO:0005789">
    <property type="term" value="C:endoplasmic reticulum membrane"/>
    <property type="evidence" value="ECO:0007669"/>
    <property type="project" value="TreeGrafter"/>
</dbReference>
<evidence type="ECO:0000256" key="1">
    <source>
        <dbReference type="SAM" id="Phobius"/>
    </source>
</evidence>
<dbReference type="Proteomes" id="UP000008983">
    <property type="component" value="Unassembled WGS sequence"/>
</dbReference>
<dbReference type="PANTHER" id="PTHR14463:SF5">
    <property type="entry name" value="LIPASE MATURATION FACTOR 2"/>
    <property type="match status" value="1"/>
</dbReference>
<dbReference type="AlphaFoldDB" id="G0QRU5"/>
<organism evidence="3 4">
    <name type="scientific">Ichthyophthirius multifiliis</name>
    <name type="common">White spot disease agent</name>
    <name type="synonym">Ich</name>
    <dbReference type="NCBI Taxonomy" id="5932"/>
    <lineage>
        <taxon>Eukaryota</taxon>
        <taxon>Sar</taxon>
        <taxon>Alveolata</taxon>
        <taxon>Ciliophora</taxon>
        <taxon>Intramacronucleata</taxon>
        <taxon>Oligohymenophorea</taxon>
        <taxon>Hymenostomatida</taxon>
        <taxon>Ophryoglenina</taxon>
        <taxon>Ichthyophthirius</taxon>
    </lineage>
</organism>
<feature type="transmembrane region" description="Helical" evidence="1">
    <location>
        <begin position="188"/>
        <end position="207"/>
    </location>
</feature>
<feature type="domain" description="Lipase maturation factor 1/2 N-terminal" evidence="2">
    <location>
        <begin position="16"/>
        <end position="160"/>
    </location>
</feature>